<organism evidence="1 2">
    <name type="scientific">Austropuccinia psidii MF-1</name>
    <dbReference type="NCBI Taxonomy" id="1389203"/>
    <lineage>
        <taxon>Eukaryota</taxon>
        <taxon>Fungi</taxon>
        <taxon>Dikarya</taxon>
        <taxon>Basidiomycota</taxon>
        <taxon>Pucciniomycotina</taxon>
        <taxon>Pucciniomycetes</taxon>
        <taxon>Pucciniales</taxon>
        <taxon>Sphaerophragmiaceae</taxon>
        <taxon>Austropuccinia</taxon>
    </lineage>
</organism>
<accession>A0A9Q3BPS4</accession>
<reference evidence="1" key="1">
    <citation type="submission" date="2021-03" db="EMBL/GenBank/DDBJ databases">
        <title>Draft genome sequence of rust myrtle Austropuccinia psidii MF-1, a brazilian biotype.</title>
        <authorList>
            <person name="Quecine M.C."/>
            <person name="Pachon D.M.R."/>
            <person name="Bonatelli M.L."/>
            <person name="Correr F.H."/>
            <person name="Franceschini L.M."/>
            <person name="Leite T.F."/>
            <person name="Margarido G.R.A."/>
            <person name="Almeida C.A."/>
            <person name="Ferrarezi J.A."/>
            <person name="Labate C.A."/>
        </authorList>
    </citation>
    <scope>NUCLEOTIDE SEQUENCE</scope>
    <source>
        <strain evidence="1">MF-1</strain>
    </source>
</reference>
<evidence type="ECO:0008006" key="3">
    <source>
        <dbReference type="Google" id="ProtNLM"/>
    </source>
</evidence>
<sequence>MPFGIKNAPSHYQKIKNIIFPTELSEGLLISSIDDMIVCSNTWSLNLERLARVLDKVSGFSMNISPKKCNFGFEEHKALGHVFSGLSLGIDKNKEASVLLKPISQDRKEMMSLLGFSSYYRKNIKYFAILAKSLYRIFDQQTVFEMTKERIRAYEKIKKALKEAPLPLIPD</sequence>
<dbReference type="InterPro" id="IPR043128">
    <property type="entry name" value="Rev_trsase/Diguanyl_cyclase"/>
</dbReference>
<dbReference type="EMBL" id="AVOT02001942">
    <property type="protein sequence ID" value="MBW0468681.1"/>
    <property type="molecule type" value="Genomic_DNA"/>
</dbReference>
<comment type="caution">
    <text evidence="1">The sequence shown here is derived from an EMBL/GenBank/DDBJ whole genome shotgun (WGS) entry which is preliminary data.</text>
</comment>
<name>A0A9Q3BPS4_9BASI</name>
<keyword evidence="2" id="KW-1185">Reference proteome</keyword>
<dbReference type="Proteomes" id="UP000765509">
    <property type="component" value="Unassembled WGS sequence"/>
</dbReference>
<dbReference type="InterPro" id="IPR043502">
    <property type="entry name" value="DNA/RNA_pol_sf"/>
</dbReference>
<dbReference type="InterPro" id="IPR051320">
    <property type="entry name" value="Viral_Replic_Matur_Polypro"/>
</dbReference>
<dbReference type="SUPFAM" id="SSF56672">
    <property type="entry name" value="DNA/RNA polymerases"/>
    <property type="match status" value="1"/>
</dbReference>
<evidence type="ECO:0000313" key="1">
    <source>
        <dbReference type="EMBL" id="MBW0468681.1"/>
    </source>
</evidence>
<evidence type="ECO:0000313" key="2">
    <source>
        <dbReference type="Proteomes" id="UP000765509"/>
    </source>
</evidence>
<dbReference type="Gene3D" id="3.30.70.270">
    <property type="match status" value="2"/>
</dbReference>
<gene>
    <name evidence="1" type="ORF">O181_008396</name>
</gene>
<protein>
    <recommendedName>
        <fullName evidence="3">Reverse transcriptase domain-containing protein</fullName>
    </recommendedName>
</protein>
<proteinExistence type="predicted"/>
<dbReference type="PANTHER" id="PTHR33064:SF37">
    <property type="entry name" value="RIBONUCLEASE H"/>
    <property type="match status" value="1"/>
</dbReference>
<dbReference type="PANTHER" id="PTHR33064">
    <property type="entry name" value="POL PROTEIN"/>
    <property type="match status" value="1"/>
</dbReference>
<dbReference type="AlphaFoldDB" id="A0A9Q3BPS4"/>